<protein>
    <submittedName>
        <fullName evidence="2">Uncharacterized protein</fullName>
    </submittedName>
</protein>
<evidence type="ECO:0000313" key="3">
    <source>
        <dbReference type="Proteomes" id="UP001189624"/>
    </source>
</evidence>
<dbReference type="AlphaFoldDB" id="A0AA86SYW2"/>
<name>A0AA86SYW2_9FABA</name>
<accession>A0AA86SYW2</accession>
<dbReference type="Gramene" id="rna-AYBTSS11_LOCUS27531">
    <property type="protein sequence ID" value="CAJ1975416.1"/>
    <property type="gene ID" value="gene-AYBTSS11_LOCUS27531"/>
</dbReference>
<keyword evidence="1" id="KW-1133">Transmembrane helix</keyword>
<keyword evidence="1" id="KW-0812">Transmembrane</keyword>
<keyword evidence="1" id="KW-0472">Membrane</keyword>
<proteinExistence type="predicted"/>
<gene>
    <name evidence="2" type="ORF">AYBTSS11_LOCUS27531</name>
</gene>
<sequence length="91" mass="10042">MSSLPSLKRSKLFVKILTNACSSKLMKDQGGVMILIQDAMVILVQGGVMILIQDAMVILVQGGTMVDVIKMVRMNKVGVVIETIRMQQIYM</sequence>
<dbReference type="Proteomes" id="UP001189624">
    <property type="component" value="Chromosome 9"/>
</dbReference>
<evidence type="ECO:0000313" key="2">
    <source>
        <dbReference type="EMBL" id="CAJ1975416.1"/>
    </source>
</evidence>
<evidence type="ECO:0000256" key="1">
    <source>
        <dbReference type="SAM" id="Phobius"/>
    </source>
</evidence>
<dbReference type="EMBL" id="OY731406">
    <property type="protein sequence ID" value="CAJ1975416.1"/>
    <property type="molecule type" value="Genomic_DNA"/>
</dbReference>
<organism evidence="2 3">
    <name type="scientific">Sphenostylis stenocarpa</name>
    <dbReference type="NCBI Taxonomy" id="92480"/>
    <lineage>
        <taxon>Eukaryota</taxon>
        <taxon>Viridiplantae</taxon>
        <taxon>Streptophyta</taxon>
        <taxon>Embryophyta</taxon>
        <taxon>Tracheophyta</taxon>
        <taxon>Spermatophyta</taxon>
        <taxon>Magnoliopsida</taxon>
        <taxon>eudicotyledons</taxon>
        <taxon>Gunneridae</taxon>
        <taxon>Pentapetalae</taxon>
        <taxon>rosids</taxon>
        <taxon>fabids</taxon>
        <taxon>Fabales</taxon>
        <taxon>Fabaceae</taxon>
        <taxon>Papilionoideae</taxon>
        <taxon>50 kb inversion clade</taxon>
        <taxon>NPAAA clade</taxon>
        <taxon>indigoferoid/millettioid clade</taxon>
        <taxon>Phaseoleae</taxon>
        <taxon>Sphenostylis</taxon>
    </lineage>
</organism>
<feature type="transmembrane region" description="Helical" evidence="1">
    <location>
        <begin position="32"/>
        <end position="52"/>
    </location>
</feature>
<reference evidence="2" key="1">
    <citation type="submission" date="2023-10" db="EMBL/GenBank/DDBJ databases">
        <authorList>
            <person name="Domelevo Entfellner J.-B."/>
        </authorList>
    </citation>
    <scope>NUCLEOTIDE SEQUENCE</scope>
</reference>
<keyword evidence="3" id="KW-1185">Reference proteome</keyword>